<proteinExistence type="predicted"/>
<gene>
    <name evidence="1" type="ORF">METZ01_LOCUS467862</name>
</gene>
<evidence type="ECO:0000313" key="1">
    <source>
        <dbReference type="EMBL" id="SVE15008.1"/>
    </source>
</evidence>
<sequence length="248" mass="28218">DTENPEDMERLQQILDDYWATKELENAGDIWEDEGESALDRHDPWNSIIHTTDELVHVLELVMFKDWTEAHLPGSDKLAPLLESGFPPFGGQSLLPRIPTVCLGDFLLPSVNESDSVPEWFCLGNWRTKRDLDSEILNDGFVRWRYKLLASRGSGKEQVLDPLSAEFGNFWTFGQPRGGQAGNAWGLVARIGSLIVDLRWHEPLLDDGQRDLAVSNQVIKVWNEVIWSRLEWLGNNVLEASRRDDVPS</sequence>
<organism evidence="1">
    <name type="scientific">marine metagenome</name>
    <dbReference type="NCBI Taxonomy" id="408172"/>
    <lineage>
        <taxon>unclassified sequences</taxon>
        <taxon>metagenomes</taxon>
        <taxon>ecological metagenomes</taxon>
    </lineage>
</organism>
<protein>
    <submittedName>
        <fullName evidence="1">Uncharacterized protein</fullName>
    </submittedName>
</protein>
<reference evidence="1" key="1">
    <citation type="submission" date="2018-05" db="EMBL/GenBank/DDBJ databases">
        <authorList>
            <person name="Lanie J.A."/>
            <person name="Ng W.-L."/>
            <person name="Kazmierczak K.M."/>
            <person name="Andrzejewski T.M."/>
            <person name="Davidsen T.M."/>
            <person name="Wayne K.J."/>
            <person name="Tettelin H."/>
            <person name="Glass J.I."/>
            <person name="Rusch D."/>
            <person name="Podicherti R."/>
            <person name="Tsui H.-C.T."/>
            <person name="Winkler M.E."/>
        </authorList>
    </citation>
    <scope>NUCLEOTIDE SEQUENCE</scope>
</reference>
<dbReference type="AlphaFoldDB" id="A0A383B6K5"/>
<feature type="non-terminal residue" evidence="1">
    <location>
        <position position="248"/>
    </location>
</feature>
<feature type="non-terminal residue" evidence="1">
    <location>
        <position position="1"/>
    </location>
</feature>
<name>A0A383B6K5_9ZZZZ</name>
<dbReference type="EMBL" id="UINC01197492">
    <property type="protein sequence ID" value="SVE15008.1"/>
    <property type="molecule type" value="Genomic_DNA"/>
</dbReference>
<accession>A0A383B6K5</accession>